<dbReference type="InterPro" id="IPR025667">
    <property type="entry name" value="SprB_repeat"/>
</dbReference>
<evidence type="ECO:0000313" key="2">
    <source>
        <dbReference type="EMBL" id="QMW04507.1"/>
    </source>
</evidence>
<sequence length="767" mass="78869">MQKYIQMNFWFLGHLGLGFLLLGFMGFSSPAWAIQGTSPTAPTALTLTVSSATVCAGTSTSLTAAGCPAAGVVRWNTAQTGSMIAVTPSQPTSYTAFCDVTTSTTATSSTVVTTTVTTTTATATVQVYSPIVLTFNTQSPLCNNGNDGVIYINSTGGEGALQYQINNEPFKVVNIFGNLKGGTYPITVKDTKGCIAQTSVELKQPPAIIVSTTIYNTKCVGGGDGALVASATGGVGDFRYFIQDLTEPRTVGIFNNLVANTTYTLIVSDKNSCVVFTPVTIGQATPLIIKLTPAPTRCVGTADGSITVQASGGAGAYQYKLGNGSFQAGVQFTGLAATTYQITVQDGFGCLGTQSATVVQPSALSLTAVPKPVGCVNPNSGSIIVTSAGGTGAVTYQVSAGTTPQSSSVIGGIPVGNYTVVGTDVNGCTGLASVVVSQAAPLKVQAATLPATCCNCPTGSVTLTSTGGIGTGLQYQIIGQAYQAASQISKLPPNTYRLRVVDNGGCTDSTVAVVTNMNALTLSQGTVKNVSCSGGKDGEATVQIAGGAKPFTVYWQTAQKDTLKTYTATQTALPEGTYTVSVRDSNRCTTSTVFVSLTAVNPTPAKPTVTQVANSTLTVNQTAGIQWYLSTGNAAGTAVPNATGPALVPFASGLYYVIVTVNGCPSAPSDAINFVLTALNEPVAPLSVRVVPNPVIDRLRLEIEQPERSAVQVHLLDVSGRLIKSYQIPIFTGKKQVEWPVEGISTGAYLLKVAADSRQSVLRVAVE</sequence>
<dbReference type="Pfam" id="PF18962">
    <property type="entry name" value="Por_Secre_tail"/>
    <property type="match status" value="1"/>
</dbReference>
<dbReference type="NCBIfam" id="TIGR04183">
    <property type="entry name" value="Por_Secre_tail"/>
    <property type="match status" value="1"/>
</dbReference>
<protein>
    <submittedName>
        <fullName evidence="2">T9SS type A sorting domain-containing protein</fullName>
    </submittedName>
</protein>
<dbReference type="Pfam" id="PF13573">
    <property type="entry name" value="SprB"/>
    <property type="match status" value="4"/>
</dbReference>
<feature type="domain" description="Secretion system C-terminal sorting" evidence="1">
    <location>
        <begin position="691"/>
        <end position="761"/>
    </location>
</feature>
<dbReference type="KEGG" id="sfol:H3H32_06080"/>
<dbReference type="RefSeq" id="WP_182461775.1">
    <property type="nucleotide sequence ID" value="NZ_CP059732.1"/>
</dbReference>
<proteinExistence type="predicted"/>
<dbReference type="EMBL" id="CP059732">
    <property type="protein sequence ID" value="QMW04507.1"/>
    <property type="molecule type" value="Genomic_DNA"/>
</dbReference>
<evidence type="ECO:0000313" key="3">
    <source>
        <dbReference type="Proteomes" id="UP000515369"/>
    </source>
</evidence>
<reference evidence="2 3" key="1">
    <citation type="submission" date="2020-07" db="EMBL/GenBank/DDBJ databases">
        <title>Spirosoma foliorum sp. nov., isolated from the leaves on the Nejang mountain Korea, Republic of.</title>
        <authorList>
            <person name="Ho H."/>
            <person name="Lee Y.-J."/>
            <person name="Nurcahyanto D.-A."/>
            <person name="Kim S.-G."/>
        </authorList>
    </citation>
    <scope>NUCLEOTIDE SEQUENCE [LARGE SCALE GENOMIC DNA]</scope>
    <source>
        <strain evidence="2 3">PL0136</strain>
    </source>
</reference>
<accession>A0A7G5H065</accession>
<dbReference type="AlphaFoldDB" id="A0A7G5H065"/>
<evidence type="ECO:0000259" key="1">
    <source>
        <dbReference type="Pfam" id="PF18962"/>
    </source>
</evidence>
<organism evidence="2 3">
    <name type="scientific">Spirosoma foliorum</name>
    <dbReference type="NCBI Taxonomy" id="2710596"/>
    <lineage>
        <taxon>Bacteria</taxon>
        <taxon>Pseudomonadati</taxon>
        <taxon>Bacteroidota</taxon>
        <taxon>Cytophagia</taxon>
        <taxon>Cytophagales</taxon>
        <taxon>Cytophagaceae</taxon>
        <taxon>Spirosoma</taxon>
    </lineage>
</organism>
<keyword evidence="3" id="KW-1185">Reference proteome</keyword>
<dbReference type="Proteomes" id="UP000515369">
    <property type="component" value="Chromosome"/>
</dbReference>
<dbReference type="InterPro" id="IPR026444">
    <property type="entry name" value="Secre_tail"/>
</dbReference>
<gene>
    <name evidence="2" type="ORF">H3H32_06080</name>
</gene>
<name>A0A7G5H065_9BACT</name>